<feature type="domain" description="Type I restriction modification DNA specificity" evidence="5">
    <location>
        <begin position="371"/>
        <end position="522"/>
    </location>
</feature>
<evidence type="ECO:0000313" key="6">
    <source>
        <dbReference type="EMBL" id="BDG74065.1"/>
    </source>
</evidence>
<dbReference type="CDD" id="cd17273">
    <property type="entry name" value="RMtype1_S_EcoJA69PI-TRD1-CR1_like"/>
    <property type="match status" value="1"/>
</dbReference>
<dbReference type="GO" id="GO:0004519">
    <property type="term" value="F:endonuclease activity"/>
    <property type="evidence" value="ECO:0007669"/>
    <property type="project" value="UniProtKB-KW"/>
</dbReference>
<dbReference type="RefSeq" id="WP_244408268.1">
    <property type="nucleotide sequence ID" value="NZ_AP025637.1"/>
</dbReference>
<evidence type="ECO:0000256" key="2">
    <source>
        <dbReference type="ARBA" id="ARBA00022747"/>
    </source>
</evidence>
<dbReference type="CDD" id="cd17262">
    <property type="entry name" value="RMtype1_S_Aco12261I-TRD2-CR2"/>
    <property type="match status" value="1"/>
</dbReference>
<evidence type="ECO:0000256" key="4">
    <source>
        <dbReference type="SAM" id="Coils"/>
    </source>
</evidence>
<dbReference type="Gene3D" id="3.90.220.20">
    <property type="entry name" value="DNA methylase specificity domains"/>
    <property type="match status" value="2"/>
</dbReference>
<keyword evidence="4" id="KW-0175">Coiled coil</keyword>
<dbReference type="InterPro" id="IPR000055">
    <property type="entry name" value="Restrct_endonuc_typeI_TRD"/>
</dbReference>
<dbReference type="InterPro" id="IPR051212">
    <property type="entry name" value="Type-I_RE_S_subunit"/>
</dbReference>
<name>A0ABM7Y7P7_9PROT</name>
<dbReference type="InterPro" id="IPR044946">
    <property type="entry name" value="Restrct_endonuc_typeI_TRD_sf"/>
</dbReference>
<dbReference type="EMBL" id="AP025637">
    <property type="protein sequence ID" value="BDG74065.1"/>
    <property type="molecule type" value="Genomic_DNA"/>
</dbReference>
<organism evidence="6 7">
    <name type="scientific">Roseomonas fluvialis</name>
    <dbReference type="NCBI Taxonomy" id="1750527"/>
    <lineage>
        <taxon>Bacteria</taxon>
        <taxon>Pseudomonadati</taxon>
        <taxon>Pseudomonadota</taxon>
        <taxon>Alphaproteobacteria</taxon>
        <taxon>Acetobacterales</taxon>
        <taxon>Roseomonadaceae</taxon>
        <taxon>Roseomonas</taxon>
    </lineage>
</organism>
<keyword evidence="6" id="KW-0378">Hydrolase</keyword>
<dbReference type="PANTHER" id="PTHR43140">
    <property type="entry name" value="TYPE-1 RESTRICTION ENZYME ECOKI SPECIFICITY PROTEIN"/>
    <property type="match status" value="1"/>
</dbReference>
<feature type="domain" description="Type I restriction modification DNA specificity" evidence="5">
    <location>
        <begin position="87"/>
        <end position="262"/>
    </location>
</feature>
<evidence type="ECO:0000313" key="7">
    <source>
        <dbReference type="Proteomes" id="UP000831327"/>
    </source>
</evidence>
<dbReference type="SUPFAM" id="SSF116734">
    <property type="entry name" value="DNA methylase specificity domain"/>
    <property type="match status" value="2"/>
</dbReference>
<keyword evidence="3" id="KW-0238">DNA-binding</keyword>
<sequence>MNAARLLALYERIAEAPDAVARLRRFVLDLAVRGKLVSQDAGDEPASELLKRIAREKARLVKLGEVRKPRELGSADEIEAPFPVPPSWKWIRLDGVGAIIGGGTPSAADAENFAEPGDGVPWLTPADLGGHTELYVSRGARDLSEKGARTSSATIMPAGTVLFTSRAPIGYVAIASNPLATNQGFKSIVPYVVECSRFIAVAMKAFAPEIDAKAPGTTFKEVSGKIVAAVPFPLAPLAEQHRIVAKVDELMALCDRLEAARTAREAARDRLAAASLARLNTPDPETFPTDARFALDALPALTTRPDQIKDLRQTILNLAVRGKLVPQDARDEPVSALIARIGTYRQHHQAGRAQTQSIRPIPEAEAPHPVPSGWAWFRFGDITVCRDGRRVPVSKEERSGRAKLYDYYGASGVIDRIDGYLFDQPLLLIGEDGANLINRSTPIAFMARGRYWVNNHAHVIDGVSEDFLRYLELFINATDLKLYVTGTAQPKMNQAKMNSIPVALPPQGEQERILARVNELMGLCGILEAGLTDATTTRTRLLEVTLTDTLAPLPEIAA</sequence>
<evidence type="ECO:0000256" key="1">
    <source>
        <dbReference type="ARBA" id="ARBA00010923"/>
    </source>
</evidence>
<dbReference type="Proteomes" id="UP000831327">
    <property type="component" value="Chromosome"/>
</dbReference>
<dbReference type="PANTHER" id="PTHR43140:SF1">
    <property type="entry name" value="TYPE I RESTRICTION ENZYME ECOKI SPECIFICITY SUBUNIT"/>
    <property type="match status" value="1"/>
</dbReference>
<reference evidence="6 7" key="1">
    <citation type="journal article" date="2016" name="Microbes Environ.">
        <title>Phylogenetically diverse aerobic anoxygenic phototrophic bacteria isolated from epilithic biofilms in Tama river, Japan.</title>
        <authorList>
            <person name="Hirose S."/>
            <person name="Matsuura K."/>
            <person name="Haruta S."/>
        </authorList>
    </citation>
    <scope>NUCLEOTIDE SEQUENCE [LARGE SCALE GENOMIC DNA]</scope>
    <source>
        <strain evidence="6 7">S08</strain>
    </source>
</reference>
<protein>
    <submittedName>
        <fullName evidence="6">Type I restriction endonuclease EcoAI subunit S</fullName>
    </submittedName>
</protein>
<keyword evidence="7" id="KW-1185">Reference proteome</keyword>
<keyword evidence="2" id="KW-0680">Restriction system</keyword>
<feature type="coiled-coil region" evidence="4">
    <location>
        <begin position="250"/>
        <end position="277"/>
    </location>
</feature>
<accession>A0ABM7Y7P7</accession>
<evidence type="ECO:0000259" key="5">
    <source>
        <dbReference type="Pfam" id="PF01420"/>
    </source>
</evidence>
<proteinExistence type="inferred from homology"/>
<dbReference type="Pfam" id="PF01420">
    <property type="entry name" value="Methylase_S"/>
    <property type="match status" value="2"/>
</dbReference>
<comment type="similarity">
    <text evidence="1">Belongs to the type-I restriction system S methylase family.</text>
</comment>
<evidence type="ECO:0000256" key="3">
    <source>
        <dbReference type="ARBA" id="ARBA00023125"/>
    </source>
</evidence>
<keyword evidence="6" id="KW-0540">Nuclease</keyword>
<keyword evidence="6" id="KW-0255">Endonuclease</keyword>
<gene>
    <name evidence="6" type="ORF">Rmf_39940</name>
</gene>